<dbReference type="PANTHER" id="PTHR22924">
    <property type="entry name" value="LEGHEMOGLOBIN-RELATED"/>
    <property type="match status" value="1"/>
</dbReference>
<dbReference type="GO" id="GO:0016491">
    <property type="term" value="F:oxidoreductase activity"/>
    <property type="evidence" value="ECO:0007669"/>
    <property type="project" value="UniProtKB-KW"/>
</dbReference>
<dbReference type="GO" id="GO:0019825">
    <property type="term" value="F:oxygen binding"/>
    <property type="evidence" value="ECO:0007669"/>
    <property type="project" value="InterPro"/>
</dbReference>
<proteinExistence type="inferred from homology"/>
<dbReference type="InterPro" id="IPR001032">
    <property type="entry name" value="Leghaemoglobin-like"/>
</dbReference>
<dbReference type="OMA" id="HMAHISF"/>
<dbReference type="GO" id="GO:0020037">
    <property type="term" value="F:heme binding"/>
    <property type="evidence" value="ECO:0007669"/>
    <property type="project" value="InterPro"/>
</dbReference>
<comment type="similarity">
    <text evidence="4 13">Belongs to the plant globin family.</text>
</comment>
<dbReference type="AlphaFoldDB" id="A0A9R0S4Z1"/>
<organism evidence="15 16">
    <name type="scientific">Triticum turgidum subsp. durum</name>
    <name type="common">Durum wheat</name>
    <name type="synonym">Triticum durum</name>
    <dbReference type="NCBI Taxonomy" id="4567"/>
    <lineage>
        <taxon>Eukaryota</taxon>
        <taxon>Viridiplantae</taxon>
        <taxon>Streptophyta</taxon>
        <taxon>Embryophyta</taxon>
        <taxon>Tracheophyta</taxon>
        <taxon>Spermatophyta</taxon>
        <taxon>Magnoliopsida</taxon>
        <taxon>Liliopsida</taxon>
        <taxon>Poales</taxon>
        <taxon>Poaceae</taxon>
        <taxon>BOP clade</taxon>
        <taxon>Pooideae</taxon>
        <taxon>Triticodae</taxon>
        <taxon>Triticeae</taxon>
        <taxon>Triticinae</taxon>
        <taxon>Triticum</taxon>
    </lineage>
</organism>
<evidence type="ECO:0000313" key="15">
    <source>
        <dbReference type="EMBL" id="VAH88422.1"/>
    </source>
</evidence>
<evidence type="ECO:0000256" key="5">
    <source>
        <dbReference type="ARBA" id="ARBA00011738"/>
    </source>
</evidence>
<evidence type="ECO:0000313" key="16">
    <source>
        <dbReference type="Proteomes" id="UP000324705"/>
    </source>
</evidence>
<evidence type="ECO:0000256" key="2">
    <source>
        <dbReference type="ARBA" id="ARBA00004123"/>
    </source>
</evidence>
<dbReference type="InterPro" id="IPR012292">
    <property type="entry name" value="Globin/Proto"/>
</dbReference>
<evidence type="ECO:0000256" key="11">
    <source>
        <dbReference type="ARBA" id="ARBA00023242"/>
    </source>
</evidence>
<dbReference type="PROSITE" id="PS00208">
    <property type="entry name" value="PLANT_GLOBIN"/>
    <property type="match status" value="1"/>
</dbReference>
<keyword evidence="8 13" id="KW-0479">Metal-binding</keyword>
<dbReference type="Gene3D" id="1.10.490.10">
    <property type="entry name" value="Globins"/>
    <property type="match status" value="1"/>
</dbReference>
<sequence length="182" mass="19728">MATASVSVSSGAPKVAQVDLYKRLRSSLGSNHDQHALDLDHSRIIAKLSGKEGREEAMSAAEGAVVFSEEKEALVLKSWAIMKKDSANLGLRFFLKIFEIAPSARQMFPFLRDSDVPLETNPKLKTHAVSVFVMTCEAAAQLRKAGKITVRETTLKRLGGTHLKYGVADGHFEVCSLAPSAS</sequence>
<dbReference type="PRINTS" id="PR00188">
    <property type="entry name" value="PLANTGLOBIN"/>
</dbReference>
<evidence type="ECO:0000256" key="4">
    <source>
        <dbReference type="ARBA" id="ARBA00007609"/>
    </source>
</evidence>
<evidence type="ECO:0000259" key="14">
    <source>
        <dbReference type="PROSITE" id="PS01033"/>
    </source>
</evidence>
<dbReference type="InterPro" id="IPR000971">
    <property type="entry name" value="Globin"/>
</dbReference>
<keyword evidence="6" id="KW-0963">Cytoplasm</keyword>
<dbReference type="InterPro" id="IPR009050">
    <property type="entry name" value="Globin-like_sf"/>
</dbReference>
<evidence type="ECO:0000256" key="3">
    <source>
        <dbReference type="ARBA" id="ARBA00004496"/>
    </source>
</evidence>
<dbReference type="PROSITE" id="PS01033">
    <property type="entry name" value="GLOBIN"/>
    <property type="match status" value="1"/>
</dbReference>
<keyword evidence="9" id="KW-0560">Oxidoreductase</keyword>
<dbReference type="GO" id="GO:0046872">
    <property type="term" value="F:metal ion binding"/>
    <property type="evidence" value="ECO:0007669"/>
    <property type="project" value="UniProtKB-KW"/>
</dbReference>
<dbReference type="GO" id="GO:0005634">
    <property type="term" value="C:nucleus"/>
    <property type="evidence" value="ECO:0007669"/>
    <property type="project" value="UniProtKB-SubCell"/>
</dbReference>
<accession>A0A9R0S4Z1</accession>
<dbReference type="Gramene" id="TRITD4Av1G025800.1">
    <property type="protein sequence ID" value="TRITD4Av1G025800.1"/>
    <property type="gene ID" value="TRITD4Av1G025800"/>
</dbReference>
<dbReference type="Pfam" id="PF00042">
    <property type="entry name" value="Globin"/>
    <property type="match status" value="1"/>
</dbReference>
<keyword evidence="11" id="KW-0539">Nucleus</keyword>
<comment type="cofactor">
    <cofactor evidence="1">
        <name>heme b</name>
        <dbReference type="ChEBI" id="CHEBI:60344"/>
    </cofactor>
</comment>
<dbReference type="Proteomes" id="UP000324705">
    <property type="component" value="Chromosome 4A"/>
</dbReference>
<evidence type="ECO:0000256" key="13">
    <source>
        <dbReference type="RuleBase" id="RU000625"/>
    </source>
</evidence>
<keyword evidence="10 13" id="KW-0408">Iron</keyword>
<evidence type="ECO:0000256" key="7">
    <source>
        <dbReference type="ARBA" id="ARBA00022617"/>
    </source>
</evidence>
<evidence type="ECO:0000256" key="6">
    <source>
        <dbReference type="ARBA" id="ARBA00022490"/>
    </source>
</evidence>
<comment type="subcellular location">
    <subcellularLocation>
        <location evidence="3">Cytoplasm</location>
    </subcellularLocation>
    <subcellularLocation>
        <location evidence="2">Nucleus</location>
    </subcellularLocation>
</comment>
<evidence type="ECO:0000256" key="12">
    <source>
        <dbReference type="ARBA" id="ARBA00048118"/>
    </source>
</evidence>
<dbReference type="EMBL" id="LT934117">
    <property type="protein sequence ID" value="VAH88422.1"/>
    <property type="molecule type" value="Genomic_DNA"/>
</dbReference>
<dbReference type="InterPro" id="IPR019824">
    <property type="entry name" value="Leghaemoglobin_Fe_BS"/>
</dbReference>
<keyword evidence="16" id="KW-1185">Reference proteome</keyword>
<keyword evidence="7 13" id="KW-0349">Heme</keyword>
<dbReference type="SUPFAM" id="SSF46458">
    <property type="entry name" value="Globin-like"/>
    <property type="match status" value="1"/>
</dbReference>
<evidence type="ECO:0000256" key="10">
    <source>
        <dbReference type="ARBA" id="ARBA00023004"/>
    </source>
</evidence>
<evidence type="ECO:0000256" key="1">
    <source>
        <dbReference type="ARBA" id="ARBA00001970"/>
    </source>
</evidence>
<evidence type="ECO:0000256" key="8">
    <source>
        <dbReference type="ARBA" id="ARBA00022723"/>
    </source>
</evidence>
<evidence type="ECO:0000256" key="9">
    <source>
        <dbReference type="ARBA" id="ARBA00023002"/>
    </source>
</evidence>
<comment type="catalytic activity">
    <reaction evidence="12">
        <text>Fe(III)-heme b-[protein] + nitric oxide + H2O = Fe(II)-heme b-[protein] + nitrite + 2 H(+)</text>
        <dbReference type="Rhea" id="RHEA:77711"/>
        <dbReference type="Rhea" id="RHEA-COMP:18975"/>
        <dbReference type="Rhea" id="RHEA-COMP:18976"/>
        <dbReference type="ChEBI" id="CHEBI:15377"/>
        <dbReference type="ChEBI" id="CHEBI:15378"/>
        <dbReference type="ChEBI" id="CHEBI:16301"/>
        <dbReference type="ChEBI" id="CHEBI:16480"/>
        <dbReference type="ChEBI" id="CHEBI:55376"/>
        <dbReference type="ChEBI" id="CHEBI:60344"/>
    </reaction>
    <physiologicalReaction direction="right-to-left" evidence="12">
        <dbReference type="Rhea" id="RHEA:77713"/>
    </physiologicalReaction>
</comment>
<reference evidence="15 16" key="1">
    <citation type="submission" date="2017-09" db="EMBL/GenBank/DDBJ databases">
        <authorList>
            <consortium name="International Durum Wheat Genome Sequencing Consortium (IDWGSC)"/>
            <person name="Milanesi L."/>
        </authorList>
    </citation>
    <scope>NUCLEOTIDE SEQUENCE [LARGE SCALE GENOMIC DNA]</scope>
    <source>
        <strain evidence="16">cv. Svevo</strain>
    </source>
</reference>
<comment type="subunit">
    <text evidence="5">Homodimer.</text>
</comment>
<feature type="domain" description="Globin" evidence="14">
    <location>
        <begin position="66"/>
        <end position="182"/>
    </location>
</feature>
<protein>
    <recommendedName>
        <fullName evidence="14">Globin domain-containing protein</fullName>
    </recommendedName>
</protein>
<gene>
    <name evidence="15" type="ORF">TRITD_4Av1G025800</name>
</gene>
<dbReference type="PANTHER" id="PTHR22924:SF98">
    <property type="entry name" value="NON-SYMBIOTIC HEMOGLOBIN 3"/>
    <property type="match status" value="1"/>
</dbReference>
<dbReference type="GO" id="GO:0005737">
    <property type="term" value="C:cytoplasm"/>
    <property type="evidence" value="ECO:0007669"/>
    <property type="project" value="UniProtKB-SubCell"/>
</dbReference>
<name>A0A9R0S4Z1_TRITD</name>